<name>A0A0V1J2N6_TRIPS</name>
<evidence type="ECO:0000256" key="1">
    <source>
        <dbReference type="SAM" id="MobiDB-lite"/>
    </source>
</evidence>
<dbReference type="AlphaFoldDB" id="A0A0V1J2N6"/>
<evidence type="ECO:0000313" key="2">
    <source>
        <dbReference type="EMBL" id="KRZ29255.1"/>
    </source>
</evidence>
<comment type="caution">
    <text evidence="2">The sequence shown here is derived from an EMBL/GenBank/DDBJ whole genome shotgun (WGS) entry which is preliminary data.</text>
</comment>
<protein>
    <submittedName>
        <fullName evidence="2">Uncharacterized protein</fullName>
    </submittedName>
</protein>
<dbReference type="Proteomes" id="UP000054826">
    <property type="component" value="Unassembled WGS sequence"/>
</dbReference>
<dbReference type="EMBL" id="JYDV01000142">
    <property type="protein sequence ID" value="KRZ29255.1"/>
    <property type="molecule type" value="Genomic_DNA"/>
</dbReference>
<feature type="region of interest" description="Disordered" evidence="1">
    <location>
        <begin position="104"/>
        <end position="203"/>
    </location>
</feature>
<proteinExistence type="predicted"/>
<feature type="non-terminal residue" evidence="2">
    <location>
        <position position="1"/>
    </location>
</feature>
<sequence>LTFSAQLVYEIKMASLLRLRSGRREWRGRRRDDLTQLTYEEHRTLSKVLHESLKTFKATLDYAEMDEGSSVSDSDISDDSSDLDFVPRGKNFDYALRPVAANQNKKSNAAVASNSSTTKIGKPTASDLSEGRRISKSTKDGRNSISRYPYSLRRRRQVVEQSSSNKSSNISSDESDEQNHRISARSSVKKTKSKGEHASTSTEDIEATATELFLYFAFSGRPMQLEWMDRLPLLRVNHLT</sequence>
<gene>
    <name evidence="2" type="ORF">T4C_6121</name>
</gene>
<feature type="compositionally biased region" description="Low complexity" evidence="1">
    <location>
        <begin position="159"/>
        <end position="172"/>
    </location>
</feature>
<feature type="compositionally biased region" description="Low complexity" evidence="1">
    <location>
        <begin position="104"/>
        <end position="116"/>
    </location>
</feature>
<reference evidence="2 3" key="1">
    <citation type="submission" date="2015-01" db="EMBL/GenBank/DDBJ databases">
        <title>Evolution of Trichinella species and genotypes.</title>
        <authorList>
            <person name="Korhonen P.K."/>
            <person name="Edoardo P."/>
            <person name="Giuseppe L.R."/>
            <person name="Gasser R.B."/>
        </authorList>
    </citation>
    <scope>NUCLEOTIDE SEQUENCE [LARGE SCALE GENOMIC DNA]</scope>
    <source>
        <strain evidence="2">ISS176</strain>
    </source>
</reference>
<feature type="compositionally biased region" description="Basic and acidic residues" evidence="1">
    <location>
        <begin position="129"/>
        <end position="142"/>
    </location>
</feature>
<accession>A0A0V1J2N6</accession>
<organism evidence="2 3">
    <name type="scientific">Trichinella pseudospiralis</name>
    <name type="common">Parasitic roundworm</name>
    <dbReference type="NCBI Taxonomy" id="6337"/>
    <lineage>
        <taxon>Eukaryota</taxon>
        <taxon>Metazoa</taxon>
        <taxon>Ecdysozoa</taxon>
        <taxon>Nematoda</taxon>
        <taxon>Enoplea</taxon>
        <taxon>Dorylaimia</taxon>
        <taxon>Trichinellida</taxon>
        <taxon>Trichinellidae</taxon>
        <taxon>Trichinella</taxon>
    </lineage>
</organism>
<evidence type="ECO:0000313" key="3">
    <source>
        <dbReference type="Proteomes" id="UP000054826"/>
    </source>
</evidence>